<evidence type="ECO:0000256" key="3">
    <source>
        <dbReference type="ARBA" id="ARBA00023180"/>
    </source>
</evidence>
<dbReference type="GO" id="GO:0005518">
    <property type="term" value="F:collagen binding"/>
    <property type="evidence" value="ECO:0007669"/>
    <property type="project" value="TreeGrafter"/>
</dbReference>
<keyword evidence="3" id="KW-0325">Glycoprotein</keyword>
<dbReference type="GO" id="GO:0005783">
    <property type="term" value="C:endoplasmic reticulum"/>
    <property type="evidence" value="ECO:0007669"/>
    <property type="project" value="TreeGrafter"/>
</dbReference>
<evidence type="ECO:0000256" key="1">
    <source>
        <dbReference type="ARBA" id="ARBA00006487"/>
    </source>
</evidence>
<dbReference type="Gene3D" id="1.25.40.10">
    <property type="entry name" value="Tetratricopeptide repeat domain"/>
    <property type="match status" value="1"/>
</dbReference>
<accession>A0A7J7JMQ9</accession>
<evidence type="ECO:0000313" key="6">
    <source>
        <dbReference type="Proteomes" id="UP000593567"/>
    </source>
</evidence>
<reference evidence="5" key="1">
    <citation type="submission" date="2020-06" db="EMBL/GenBank/DDBJ databases">
        <title>Draft genome of Bugula neritina, a colonial animal packing powerful symbionts and potential medicines.</title>
        <authorList>
            <person name="Rayko M."/>
        </authorList>
    </citation>
    <scope>NUCLEOTIDE SEQUENCE [LARGE SCALE GENOMIC DNA]</scope>
    <source>
        <strain evidence="5">Kwan_BN1</strain>
    </source>
</reference>
<comment type="caution">
    <text evidence="5">The sequence shown here is derived from an EMBL/GenBank/DDBJ whole genome shotgun (WGS) entry which is preliminary data.</text>
</comment>
<evidence type="ECO:0000259" key="4">
    <source>
        <dbReference type="Pfam" id="PF23557"/>
    </source>
</evidence>
<dbReference type="PANTHER" id="PTHR13986:SF8">
    <property type="entry name" value="PROLYL 3-HYDROXYLASE 1-LIKE PROTEIN"/>
    <property type="match status" value="1"/>
</dbReference>
<feature type="domain" description="Leprecan-like alpha-helical" evidence="4">
    <location>
        <begin position="88"/>
        <end position="239"/>
    </location>
</feature>
<proteinExistence type="inferred from homology"/>
<comment type="similarity">
    <text evidence="1">Belongs to the leprecan family.</text>
</comment>
<keyword evidence="6" id="KW-1185">Reference proteome</keyword>
<dbReference type="InterPro" id="IPR056585">
    <property type="entry name" value="Leprecan_dom"/>
</dbReference>
<gene>
    <name evidence="5" type="ORF">EB796_014988</name>
</gene>
<evidence type="ECO:0000313" key="5">
    <source>
        <dbReference type="EMBL" id="KAF6026716.1"/>
    </source>
</evidence>
<dbReference type="InterPro" id="IPR011990">
    <property type="entry name" value="TPR-like_helical_dom_sf"/>
</dbReference>
<dbReference type="Pfam" id="PF23557">
    <property type="entry name" value="TPR_leprecan"/>
    <property type="match status" value="1"/>
</dbReference>
<dbReference type="GO" id="GO:0030199">
    <property type="term" value="P:collagen fibril organization"/>
    <property type="evidence" value="ECO:0007669"/>
    <property type="project" value="TreeGrafter"/>
</dbReference>
<keyword evidence="2" id="KW-0732">Signal</keyword>
<dbReference type="EMBL" id="VXIV02002223">
    <property type="protein sequence ID" value="KAF6026716.1"/>
    <property type="molecule type" value="Genomic_DNA"/>
</dbReference>
<sequence>MLIFLLPLLLYSCSMKMESVYVYKFRLGLSLLYFSYMQIDTVSSIAITSDSYDYENNDRYQSEAQHGNKQLLSDTLEFEEKNLQNLCDHSFQAMKDAYYDDDWQGCVKHGLTASKLFQDHLHKLVSCRRLCKHELVYDQHQIQNGFKSDAILALYGKSSLRYTTCVGKCVPPRFLFYENLLKREQYDYIQICYYKLKLYVKGAAAATTFLVANPKHDYMSTNLANYREHLGVPEDDLIDFCC</sequence>
<protein>
    <submittedName>
        <fullName evidence="5">LEPRE1</fullName>
    </submittedName>
</protein>
<name>A0A7J7JMQ9_BUGNE</name>
<dbReference type="OrthoDB" id="8517835at2759"/>
<evidence type="ECO:0000256" key="2">
    <source>
        <dbReference type="ARBA" id="ARBA00022729"/>
    </source>
</evidence>
<organism evidence="5 6">
    <name type="scientific">Bugula neritina</name>
    <name type="common">Brown bryozoan</name>
    <name type="synonym">Sertularia neritina</name>
    <dbReference type="NCBI Taxonomy" id="10212"/>
    <lineage>
        <taxon>Eukaryota</taxon>
        <taxon>Metazoa</taxon>
        <taxon>Spiralia</taxon>
        <taxon>Lophotrochozoa</taxon>
        <taxon>Bryozoa</taxon>
        <taxon>Gymnolaemata</taxon>
        <taxon>Cheilostomatida</taxon>
        <taxon>Flustrina</taxon>
        <taxon>Buguloidea</taxon>
        <taxon>Bugulidae</taxon>
        <taxon>Bugula</taxon>
    </lineage>
</organism>
<dbReference type="AlphaFoldDB" id="A0A7J7JMQ9"/>
<dbReference type="InterPro" id="IPR052284">
    <property type="entry name" value="Collagen_mod_leprecan"/>
</dbReference>
<dbReference type="Proteomes" id="UP000593567">
    <property type="component" value="Unassembled WGS sequence"/>
</dbReference>
<dbReference type="PANTHER" id="PTHR13986">
    <property type="entry name" value="PROTEIN LYSINE HYDROXYLATION COMPLEX COMPONENT"/>
    <property type="match status" value="1"/>
</dbReference>